<dbReference type="Proteomes" id="UP000885847">
    <property type="component" value="Unassembled WGS sequence"/>
</dbReference>
<evidence type="ECO:0008006" key="2">
    <source>
        <dbReference type="Google" id="ProtNLM"/>
    </source>
</evidence>
<sequence length="162" mass="18224">MRDGRVYYLFHSGLIEREPAVASEDIKPYLEGDDEVSKSIKEYMERLKVKVLKGELIPVAIKLRCPVLLIGEQDLVRKLKAAGVRVIDLEVLRMFSRDPIKLGDKIKVKCQRAEDGFIGFLGDGSEVILKGRGLKSGKIVECVVVNITETPRVRRIECEVEG</sequence>
<reference evidence="1" key="1">
    <citation type="journal article" date="2020" name="mSystems">
        <title>Genome- and Community-Level Interaction Insights into Carbon Utilization and Element Cycling Functions of Hydrothermarchaeota in Hydrothermal Sediment.</title>
        <authorList>
            <person name="Zhou Z."/>
            <person name="Liu Y."/>
            <person name="Xu W."/>
            <person name="Pan J."/>
            <person name="Luo Z.H."/>
            <person name="Li M."/>
        </authorList>
    </citation>
    <scope>NUCLEOTIDE SEQUENCE [LARGE SCALE GENOMIC DNA]</scope>
    <source>
        <strain evidence="1">HyVt-102</strain>
    </source>
</reference>
<dbReference type="AlphaFoldDB" id="A0A7C0V9Q2"/>
<organism evidence="1">
    <name type="scientific">candidate division WOR-3 bacterium</name>
    <dbReference type="NCBI Taxonomy" id="2052148"/>
    <lineage>
        <taxon>Bacteria</taxon>
        <taxon>Bacteria division WOR-3</taxon>
    </lineage>
</organism>
<proteinExistence type="predicted"/>
<comment type="caution">
    <text evidence="1">The sequence shown here is derived from an EMBL/GenBank/DDBJ whole genome shotgun (WGS) entry which is preliminary data.</text>
</comment>
<protein>
    <recommendedName>
        <fullName evidence="2">TRAM domain-containing protein</fullName>
    </recommendedName>
</protein>
<accession>A0A7C0V9Q2</accession>
<gene>
    <name evidence="1" type="ORF">ENF18_01690</name>
</gene>
<dbReference type="EMBL" id="DQWE01000074">
    <property type="protein sequence ID" value="HDI82487.1"/>
    <property type="molecule type" value="Genomic_DNA"/>
</dbReference>
<evidence type="ECO:0000313" key="1">
    <source>
        <dbReference type="EMBL" id="HDI82487.1"/>
    </source>
</evidence>
<name>A0A7C0V9Q2_UNCW3</name>